<gene>
    <name evidence="5" type="ORF">HKD39_12450</name>
</gene>
<name>A0A849AA65_9ACTN</name>
<keyword evidence="3" id="KW-0804">Transcription</keyword>
<dbReference type="Proteomes" id="UP000562984">
    <property type="component" value="Unassembled WGS sequence"/>
</dbReference>
<dbReference type="InterPro" id="IPR000792">
    <property type="entry name" value="Tscrpt_reg_LuxR_C"/>
</dbReference>
<dbReference type="PRINTS" id="PR00038">
    <property type="entry name" value="HTHLUXR"/>
</dbReference>
<proteinExistence type="predicted"/>
<dbReference type="CDD" id="cd06170">
    <property type="entry name" value="LuxR_C_like"/>
    <property type="match status" value="1"/>
</dbReference>
<dbReference type="AlphaFoldDB" id="A0A849AA65"/>
<protein>
    <submittedName>
        <fullName evidence="5">Helix-turn-helix transcriptional regulator</fullName>
    </submittedName>
</protein>
<dbReference type="SUPFAM" id="SSF46894">
    <property type="entry name" value="C-terminal effector domain of the bipartite response regulators"/>
    <property type="match status" value="1"/>
</dbReference>
<evidence type="ECO:0000313" key="6">
    <source>
        <dbReference type="Proteomes" id="UP000562984"/>
    </source>
</evidence>
<dbReference type="InterPro" id="IPR036388">
    <property type="entry name" value="WH-like_DNA-bd_sf"/>
</dbReference>
<comment type="caution">
    <text evidence="5">The sequence shown here is derived from an EMBL/GenBank/DDBJ whole genome shotgun (WGS) entry which is preliminary data.</text>
</comment>
<keyword evidence="6" id="KW-1185">Reference proteome</keyword>
<evidence type="ECO:0000256" key="2">
    <source>
        <dbReference type="ARBA" id="ARBA00023125"/>
    </source>
</evidence>
<organism evidence="5 6">
    <name type="scientific">Nakamurella aerolata</name>
    <dbReference type="NCBI Taxonomy" id="1656892"/>
    <lineage>
        <taxon>Bacteria</taxon>
        <taxon>Bacillati</taxon>
        <taxon>Actinomycetota</taxon>
        <taxon>Actinomycetes</taxon>
        <taxon>Nakamurellales</taxon>
        <taxon>Nakamurellaceae</taxon>
        <taxon>Nakamurella</taxon>
    </lineage>
</organism>
<feature type="domain" description="HTH luxR-type" evidence="4">
    <location>
        <begin position="42"/>
        <end position="107"/>
    </location>
</feature>
<sequence>MSEPQLVGPADRVLIGQFVLVLRSDDDELLETADAAGATERRAQLDTGLSARELEVLRLVAAGDSDQQIADALFISVKTVHSHLDRIRDKTGCRRRQQLLRFAIDNGIS</sequence>
<dbReference type="PANTHER" id="PTHR44688:SF16">
    <property type="entry name" value="DNA-BINDING TRANSCRIPTIONAL ACTIVATOR DEVR_DOSR"/>
    <property type="match status" value="1"/>
</dbReference>
<dbReference type="PANTHER" id="PTHR44688">
    <property type="entry name" value="DNA-BINDING TRANSCRIPTIONAL ACTIVATOR DEVR_DOSR"/>
    <property type="match status" value="1"/>
</dbReference>
<evidence type="ECO:0000256" key="3">
    <source>
        <dbReference type="ARBA" id="ARBA00023163"/>
    </source>
</evidence>
<dbReference type="Pfam" id="PF00196">
    <property type="entry name" value="GerE"/>
    <property type="match status" value="1"/>
</dbReference>
<evidence type="ECO:0000313" key="5">
    <source>
        <dbReference type="EMBL" id="NNG36503.1"/>
    </source>
</evidence>
<dbReference type="EMBL" id="JABEND010000007">
    <property type="protein sequence ID" value="NNG36503.1"/>
    <property type="molecule type" value="Genomic_DNA"/>
</dbReference>
<dbReference type="GO" id="GO:0006355">
    <property type="term" value="P:regulation of DNA-templated transcription"/>
    <property type="evidence" value="ECO:0007669"/>
    <property type="project" value="InterPro"/>
</dbReference>
<evidence type="ECO:0000256" key="1">
    <source>
        <dbReference type="ARBA" id="ARBA00023015"/>
    </source>
</evidence>
<dbReference type="PROSITE" id="PS50043">
    <property type="entry name" value="HTH_LUXR_2"/>
    <property type="match status" value="1"/>
</dbReference>
<reference evidence="5 6" key="1">
    <citation type="submission" date="2020-05" db="EMBL/GenBank/DDBJ databases">
        <title>Nakamurella sp. DB0629 isolated from air conditioner.</title>
        <authorList>
            <person name="Kim D.H."/>
            <person name="Kim D.-U."/>
        </authorList>
    </citation>
    <scope>NUCLEOTIDE SEQUENCE [LARGE SCALE GENOMIC DNA]</scope>
    <source>
        <strain evidence="5 6">DB0629</strain>
    </source>
</reference>
<keyword evidence="1" id="KW-0805">Transcription regulation</keyword>
<dbReference type="InterPro" id="IPR016032">
    <property type="entry name" value="Sig_transdc_resp-reg_C-effctor"/>
</dbReference>
<dbReference type="GO" id="GO:0003677">
    <property type="term" value="F:DNA binding"/>
    <property type="evidence" value="ECO:0007669"/>
    <property type="project" value="UniProtKB-KW"/>
</dbReference>
<keyword evidence="2" id="KW-0238">DNA-binding</keyword>
<accession>A0A849AA65</accession>
<dbReference type="Gene3D" id="1.10.10.10">
    <property type="entry name" value="Winged helix-like DNA-binding domain superfamily/Winged helix DNA-binding domain"/>
    <property type="match status" value="1"/>
</dbReference>
<dbReference type="SMART" id="SM00421">
    <property type="entry name" value="HTH_LUXR"/>
    <property type="match status" value="1"/>
</dbReference>
<evidence type="ECO:0000259" key="4">
    <source>
        <dbReference type="PROSITE" id="PS50043"/>
    </source>
</evidence>